<dbReference type="AlphaFoldDB" id="A0AAJ0JR59"/>
<proteinExistence type="predicted"/>
<evidence type="ECO:0000313" key="2">
    <source>
        <dbReference type="Proteomes" id="UP000033530"/>
    </source>
</evidence>
<accession>A0AAJ0JR59</accession>
<reference evidence="1 2" key="1">
    <citation type="submission" date="2015-03" db="EMBL/GenBank/DDBJ databases">
        <title>Draft Genome Sequence of S. carnosus subsp. utilis LTH 7013, Isolated from South Tirolean Ham.</title>
        <authorList>
            <person name="Mueller A."/>
            <person name="Huptas C."/>
            <person name="Wenning M."/>
            <person name="Weiss A."/>
            <person name="Schmidt H."/>
        </authorList>
    </citation>
    <scope>NUCLEOTIDE SEQUENCE [LARGE SCALE GENOMIC DNA]</scope>
    <source>
        <strain evidence="1 2">LTH7013</strain>
    </source>
</reference>
<dbReference type="Proteomes" id="UP000033530">
    <property type="component" value="Unassembled WGS sequence"/>
</dbReference>
<name>A0AAJ0JR59_STACA</name>
<dbReference type="EMBL" id="LAIU01000001">
    <property type="protein sequence ID" value="KKB26465.1"/>
    <property type="molecule type" value="Genomic_DNA"/>
</dbReference>
<dbReference type="RefSeq" id="WP_046099440.1">
    <property type="nucleotide sequence ID" value="NZ_CP015552.1"/>
</dbReference>
<organism evidence="1 2">
    <name type="scientific">Staphylococcus carnosus</name>
    <dbReference type="NCBI Taxonomy" id="1281"/>
    <lineage>
        <taxon>Bacteria</taxon>
        <taxon>Bacillati</taxon>
        <taxon>Bacillota</taxon>
        <taxon>Bacilli</taxon>
        <taxon>Bacillales</taxon>
        <taxon>Staphylococcaceae</taxon>
        <taxon>Staphylococcus</taxon>
    </lineage>
</organism>
<comment type="caution">
    <text evidence="1">The sequence shown here is derived from an EMBL/GenBank/DDBJ whole genome shotgun (WGS) entry which is preliminary data.</text>
</comment>
<gene>
    <name evidence="1" type="ORF">VV61_02960</name>
</gene>
<protein>
    <submittedName>
        <fullName evidence="1">Uncharacterized protein</fullName>
    </submittedName>
</protein>
<evidence type="ECO:0000313" key="1">
    <source>
        <dbReference type="EMBL" id="KKB26465.1"/>
    </source>
</evidence>
<sequence length="543" mass="64485">MNESNHFKSKSDLQNLIKQLDIKKSLHVSESLSYKDLFKLLIGLLNEHEIKMIEQALLTNLPFIFIERPILQKLIHLHDTDYFIPLGKNRYFISPYFLNDYNHFILNHKFHKIPDLNNNIYKNIGYYALAESHCRKYEAVTLSDCLNQHFSNKELFFITKILKIEITNPISRKENCQLIAQEVLKDFYILEKLFEMIPSIKILFSLMVLEDRNSYLGATEENQSLATFMIFKNTMYEIMYLPKDIFLHLKNYFNSKNMNPVTILESTLHNYSAKFMSVEEETKLLKALIRNELNESDEDKLIEALNNDHLYNDLFNSENESEDHKFQFYDALLQLYGFVPLKIVKLLHDKYFDNPKSILEIKKEIKLFFKDIEDESLAEGYFVKPILQDAYSMLSEIYHNIPYYLPETLNELIDFNSKSSYINQFEIQDSINFFKRHIQIPSELEKNPTPLIKLLIIEELIIPCIKTLPFENDIQDTVKDWKTQGLFKKASLQNLNKHALNLYRNLRLWTLRGHTISEYERFRQTHSNPDKTTKIIEIDSFKK</sequence>